<dbReference type="AlphaFoldDB" id="A0A6P7T1K4"/>
<dbReference type="Proteomes" id="UP000515154">
    <property type="component" value="Linkage group LG13"/>
</dbReference>
<dbReference type="PANTHER" id="PTHR45913">
    <property type="entry name" value="EPM2A-INTERACTING PROTEIN 1"/>
    <property type="match status" value="1"/>
</dbReference>
<dbReference type="KEGG" id="osn:115218285"/>
<dbReference type="PANTHER" id="PTHR45913:SF22">
    <property type="entry name" value="SCAN BOX DOMAIN-CONTAINING PROTEIN"/>
    <property type="match status" value="1"/>
</dbReference>
<accession>A0A6P7T1K4</accession>
<evidence type="ECO:0000313" key="1">
    <source>
        <dbReference type="Proteomes" id="UP000515154"/>
    </source>
</evidence>
<reference evidence="2" key="1">
    <citation type="submission" date="2025-08" db="UniProtKB">
        <authorList>
            <consortium name="RefSeq"/>
        </authorList>
    </citation>
    <scope>IDENTIFICATION</scope>
</reference>
<proteinExistence type="predicted"/>
<organism evidence="1 2">
    <name type="scientific">Octopus sinensis</name>
    <name type="common">East Asian common octopus</name>
    <dbReference type="NCBI Taxonomy" id="2607531"/>
    <lineage>
        <taxon>Eukaryota</taxon>
        <taxon>Metazoa</taxon>
        <taxon>Spiralia</taxon>
        <taxon>Lophotrochozoa</taxon>
        <taxon>Mollusca</taxon>
        <taxon>Cephalopoda</taxon>
        <taxon>Coleoidea</taxon>
        <taxon>Octopodiformes</taxon>
        <taxon>Octopoda</taxon>
        <taxon>Incirrata</taxon>
        <taxon>Octopodidae</taxon>
        <taxon>Octopus</taxon>
    </lineage>
</organism>
<dbReference type="RefSeq" id="XP_029643896.1">
    <property type="nucleotide sequence ID" value="XM_029788036.1"/>
</dbReference>
<protein>
    <submittedName>
        <fullName evidence="2">Zinc finger BED domain-containing protein 5-like</fullName>
    </submittedName>
</protein>
<sequence length="324" mass="37531">MPPVQKICRQNSSDYLSFGGYFLSSEAMKPPRLKHHFDAKHSDKDKPLSYFLQLSSSFKKQIQTFNTLLQEMENNWLIASYNIALLVAKSGKSHTTGETLFHPVIEEVLSTVIHEKPDNIMERFPLSNNTISRRIDEMANDVKHQLINILQRSEFSIQVDESTIVDNQCLIMVYVRYFNKDLQPCEEMLFREKLPLDSKGATTFHTLKFFLFEHNISLSNILACASDRAPSMVGRYRDFSSLPKREISHKILTVHYLAHRQHLVAKTMNSRLNDALQLVIKTVNNLKPRTILNSYTISKYGGCRKKTVFYALFYALKILHYPLH</sequence>
<name>A0A6P7T1K4_9MOLL</name>
<evidence type="ECO:0000313" key="2">
    <source>
        <dbReference type="RefSeq" id="XP_029643896.1"/>
    </source>
</evidence>
<gene>
    <name evidence="2" type="primary">LOC115218285</name>
</gene>
<keyword evidence="1" id="KW-1185">Reference proteome</keyword>